<evidence type="ECO:0000313" key="2">
    <source>
        <dbReference type="Proteomes" id="UP001556367"/>
    </source>
</evidence>
<protein>
    <submittedName>
        <fullName evidence="1">Uncharacterized protein</fullName>
    </submittedName>
</protein>
<keyword evidence="2" id="KW-1185">Reference proteome</keyword>
<sequence>MPLQFLGNARVLDFVRKVKRALKLLFGGSSDAFNIQSHPGGVLVTYQGFLFPPDTPPSSPITASATQMVVTSAAATEYLEELVVDEKSQSEVIMYPSSLDVIDETSSPISTLTEDTAIRIFEFVLGSIPDGRDRRTTPLSELGVVGTNPRNWKGFVSLGGTNRIWRAIRHEYFRMVPFPDQESFMMVGGLLKSMGQEKPIVMVDPWVSSPCRHWGIPLAQRPQDLMERYFKNIKVLYVERAMEVLAFDVSAMFPVPLDGYFGHPAPILESFALTGPTYSYGHRITRQLFQNDAPALRDMTLTRCWLAASSSLLMKLTSLTLNGIQDPRGIRTMLRAANQLVSLDLVFSLPLEHSWRDESPLELPNLQHLRIVDQDALEPVLLFFEWLRAPADLSIGISWHWVQIKDHRADLVRAELKDTLKWWRANMKSDNKDLKKDRTTVEVHVI</sequence>
<organism evidence="1 2">
    <name type="scientific">Hohenbuehelia grisea</name>
    <dbReference type="NCBI Taxonomy" id="104357"/>
    <lineage>
        <taxon>Eukaryota</taxon>
        <taxon>Fungi</taxon>
        <taxon>Dikarya</taxon>
        <taxon>Basidiomycota</taxon>
        <taxon>Agaricomycotina</taxon>
        <taxon>Agaricomycetes</taxon>
        <taxon>Agaricomycetidae</taxon>
        <taxon>Agaricales</taxon>
        <taxon>Pleurotineae</taxon>
        <taxon>Pleurotaceae</taxon>
        <taxon>Hohenbuehelia</taxon>
    </lineage>
</organism>
<reference evidence="2" key="1">
    <citation type="submission" date="2024-06" db="EMBL/GenBank/DDBJ databases">
        <title>Multi-omics analyses provide insights into the biosynthesis of the anticancer antibiotic pleurotin in Hohenbuehelia grisea.</title>
        <authorList>
            <person name="Weaver J.A."/>
            <person name="Alberti F."/>
        </authorList>
    </citation>
    <scope>NUCLEOTIDE SEQUENCE [LARGE SCALE GENOMIC DNA]</scope>
    <source>
        <strain evidence="2">T-177</strain>
    </source>
</reference>
<gene>
    <name evidence="1" type="ORF">HGRIS_012153</name>
</gene>
<dbReference type="EMBL" id="JASNQZ010000015">
    <property type="protein sequence ID" value="KAL0945869.1"/>
    <property type="molecule type" value="Genomic_DNA"/>
</dbReference>
<proteinExistence type="predicted"/>
<comment type="caution">
    <text evidence="1">The sequence shown here is derived from an EMBL/GenBank/DDBJ whole genome shotgun (WGS) entry which is preliminary data.</text>
</comment>
<evidence type="ECO:0000313" key="1">
    <source>
        <dbReference type="EMBL" id="KAL0945869.1"/>
    </source>
</evidence>
<dbReference type="Proteomes" id="UP001556367">
    <property type="component" value="Unassembled WGS sequence"/>
</dbReference>
<accession>A0ABR3IRI2</accession>
<name>A0ABR3IRI2_9AGAR</name>